<dbReference type="Pfam" id="PF13452">
    <property type="entry name" value="FAS1_DH_region"/>
    <property type="match status" value="1"/>
</dbReference>
<dbReference type="CDD" id="cd03441">
    <property type="entry name" value="R_hydratase_like"/>
    <property type="match status" value="1"/>
</dbReference>
<reference evidence="2 3" key="1">
    <citation type="journal article" date="2006" name="Syst. Appl. Microbiol.">
        <title>Anoxybacillus amylolyticus sp. nov., a thermophilic amylase producing bacterium isolated from Mount Rittmann (Antarctica).</title>
        <authorList>
            <person name="Poli A."/>
            <person name="Esposito E."/>
            <person name="Lama L."/>
            <person name="Orlando P."/>
            <person name="Nicolaus G."/>
            <person name="de Appolonia F."/>
            <person name="Gambacorta A."/>
            <person name="Nicolaus B."/>
        </authorList>
    </citation>
    <scope>NUCLEOTIDE SEQUENCE [LARGE SCALE GENOMIC DNA]</scope>
    <source>
        <strain evidence="2 3">DSM 15939</strain>
    </source>
</reference>
<dbReference type="PIRSF" id="PIRSF018072">
    <property type="entry name" value="UCP018072"/>
    <property type="match status" value="1"/>
</dbReference>
<proteinExistence type="predicted"/>
<dbReference type="InterPro" id="IPR016709">
    <property type="entry name" value="HadA-like"/>
</dbReference>
<dbReference type="Proteomes" id="UP000076865">
    <property type="component" value="Chromosome"/>
</dbReference>
<dbReference type="KEGG" id="aamy:GFC30_1947"/>
<accession>A0A167TFP6</accession>
<dbReference type="EMBL" id="CP015438">
    <property type="protein sequence ID" value="ANB60510.1"/>
    <property type="molecule type" value="Genomic_DNA"/>
</dbReference>
<name>A0A167TFP6_9BACL</name>
<dbReference type="PATRIC" id="fig|294699.3.peg.1996"/>
<evidence type="ECO:0000313" key="2">
    <source>
        <dbReference type="EMBL" id="ANB60510.1"/>
    </source>
</evidence>
<dbReference type="InterPro" id="IPR039569">
    <property type="entry name" value="FAS1-like_DH_region"/>
</dbReference>
<feature type="domain" description="FAS1-like dehydratase" evidence="1">
    <location>
        <begin position="5"/>
        <end position="132"/>
    </location>
</feature>
<evidence type="ECO:0000313" key="3">
    <source>
        <dbReference type="Proteomes" id="UP000076865"/>
    </source>
</evidence>
<evidence type="ECO:0000259" key="1">
    <source>
        <dbReference type="Pfam" id="PF13452"/>
    </source>
</evidence>
<dbReference type="OrthoDB" id="160199at2"/>
<dbReference type="RefSeq" id="WP_066324764.1">
    <property type="nucleotide sequence ID" value="NZ_CP015438.1"/>
</dbReference>
<protein>
    <recommendedName>
        <fullName evidence="1">FAS1-like dehydratase domain-containing protein</fullName>
    </recommendedName>
</protein>
<keyword evidence="3" id="KW-1185">Reference proteome</keyword>
<dbReference type="Gene3D" id="3.10.129.10">
    <property type="entry name" value="Hotdog Thioesterase"/>
    <property type="match status" value="1"/>
</dbReference>
<dbReference type="AlphaFoldDB" id="A0A167TFP6"/>
<organism evidence="2 3">
    <name type="scientific">Anoxybacteroides amylolyticum</name>
    <dbReference type="NCBI Taxonomy" id="294699"/>
    <lineage>
        <taxon>Bacteria</taxon>
        <taxon>Bacillati</taxon>
        <taxon>Bacillota</taxon>
        <taxon>Bacilli</taxon>
        <taxon>Bacillales</taxon>
        <taxon>Anoxybacillaceae</taxon>
        <taxon>Anoxybacteroides</taxon>
    </lineage>
</organism>
<dbReference type="InterPro" id="IPR029069">
    <property type="entry name" value="HotDog_dom_sf"/>
</dbReference>
<sequence>MFAEHVGKCSKKVKNVVERGAVKKFAEAIGDLHPIYWEEETGKNSRYQTNIAPPTFPRVFDYGVIEGLNLPAKGLIHGEQSFHYNRPLLVGEELFCYAKVESYDEKQSSMGNIGRLVITSYGEDVSGNIIFTSTATILLTEAVRKAMIV</sequence>
<dbReference type="SUPFAM" id="SSF54637">
    <property type="entry name" value="Thioesterase/thiol ester dehydrase-isomerase"/>
    <property type="match status" value="1"/>
</dbReference>
<gene>
    <name evidence="2" type="ORF">GFC30_1947</name>
</gene>